<feature type="chain" id="PRO_5025361521" evidence="2">
    <location>
        <begin position="20"/>
        <end position="67"/>
    </location>
</feature>
<reference evidence="3" key="1">
    <citation type="journal article" date="2020" name="Stud. Mycol.">
        <title>101 Dothideomycetes genomes: a test case for predicting lifestyles and emergence of pathogens.</title>
        <authorList>
            <person name="Haridas S."/>
            <person name="Albert R."/>
            <person name="Binder M."/>
            <person name="Bloem J."/>
            <person name="Labutti K."/>
            <person name="Salamov A."/>
            <person name="Andreopoulos B."/>
            <person name="Baker S."/>
            <person name="Barry K."/>
            <person name="Bills G."/>
            <person name="Bluhm B."/>
            <person name="Cannon C."/>
            <person name="Castanera R."/>
            <person name="Culley D."/>
            <person name="Daum C."/>
            <person name="Ezra D."/>
            <person name="Gonzalez J."/>
            <person name="Henrissat B."/>
            <person name="Kuo A."/>
            <person name="Liang C."/>
            <person name="Lipzen A."/>
            <person name="Lutzoni F."/>
            <person name="Magnuson J."/>
            <person name="Mondo S."/>
            <person name="Nolan M."/>
            <person name="Ohm R."/>
            <person name="Pangilinan J."/>
            <person name="Park H.-J."/>
            <person name="Ramirez L."/>
            <person name="Alfaro M."/>
            <person name="Sun H."/>
            <person name="Tritt A."/>
            <person name="Yoshinaga Y."/>
            <person name="Zwiers L.-H."/>
            <person name="Turgeon B."/>
            <person name="Goodwin S."/>
            <person name="Spatafora J."/>
            <person name="Crous P."/>
            <person name="Grigoriev I."/>
        </authorList>
    </citation>
    <scope>NUCLEOTIDE SEQUENCE</scope>
    <source>
        <strain evidence="3">CBS 627.86</strain>
    </source>
</reference>
<dbReference type="Proteomes" id="UP000799770">
    <property type="component" value="Unassembled WGS sequence"/>
</dbReference>
<evidence type="ECO:0000256" key="1">
    <source>
        <dbReference type="SAM" id="MobiDB-lite"/>
    </source>
</evidence>
<dbReference type="OrthoDB" id="3749849at2759"/>
<sequence length="67" mass="7209">MRLTHIAIFIAALGADVLALPAVGAAAEIERPRSPAPNVVKHNYGREADAEIDRPRSPAPNVVKHNY</sequence>
<organism evidence="3 4">
    <name type="scientific">Lophiotrema nucula</name>
    <dbReference type="NCBI Taxonomy" id="690887"/>
    <lineage>
        <taxon>Eukaryota</taxon>
        <taxon>Fungi</taxon>
        <taxon>Dikarya</taxon>
        <taxon>Ascomycota</taxon>
        <taxon>Pezizomycotina</taxon>
        <taxon>Dothideomycetes</taxon>
        <taxon>Pleosporomycetidae</taxon>
        <taxon>Pleosporales</taxon>
        <taxon>Lophiotremataceae</taxon>
        <taxon>Lophiotrema</taxon>
    </lineage>
</organism>
<evidence type="ECO:0000256" key="2">
    <source>
        <dbReference type="SAM" id="SignalP"/>
    </source>
</evidence>
<protein>
    <submittedName>
        <fullName evidence="3">Uncharacterized protein</fullName>
    </submittedName>
</protein>
<evidence type="ECO:0000313" key="4">
    <source>
        <dbReference type="Proteomes" id="UP000799770"/>
    </source>
</evidence>
<feature type="compositionally biased region" description="Basic and acidic residues" evidence="1">
    <location>
        <begin position="44"/>
        <end position="56"/>
    </location>
</feature>
<feature type="signal peptide" evidence="2">
    <location>
        <begin position="1"/>
        <end position="19"/>
    </location>
</feature>
<feature type="region of interest" description="Disordered" evidence="1">
    <location>
        <begin position="31"/>
        <end position="67"/>
    </location>
</feature>
<dbReference type="EMBL" id="ML977323">
    <property type="protein sequence ID" value="KAF2115245.1"/>
    <property type="molecule type" value="Genomic_DNA"/>
</dbReference>
<evidence type="ECO:0000313" key="3">
    <source>
        <dbReference type="EMBL" id="KAF2115245.1"/>
    </source>
</evidence>
<keyword evidence="4" id="KW-1185">Reference proteome</keyword>
<proteinExistence type="predicted"/>
<dbReference type="AlphaFoldDB" id="A0A6A5Z7H4"/>
<name>A0A6A5Z7H4_9PLEO</name>
<gene>
    <name evidence="3" type="ORF">BDV96DRAFT_646259</name>
</gene>
<accession>A0A6A5Z7H4</accession>
<keyword evidence="2" id="KW-0732">Signal</keyword>